<accession>A0A0P9TES2</accession>
<comment type="caution">
    <text evidence="1">The sequence shown here is derived from an EMBL/GenBank/DDBJ whole genome shotgun (WGS) entry which is preliminary data.</text>
</comment>
<dbReference type="AlphaFoldDB" id="A0A0P9TES2"/>
<evidence type="ECO:0000313" key="2">
    <source>
        <dbReference type="Proteomes" id="UP000272471"/>
    </source>
</evidence>
<gene>
    <name evidence="1" type="ORF">ALQ11_102389</name>
</gene>
<organism evidence="1 2">
    <name type="scientific">Pseudomonas savastanoi pv. glycinea</name>
    <name type="common">Pseudomonas syringae pv. glycinea</name>
    <dbReference type="NCBI Taxonomy" id="318"/>
    <lineage>
        <taxon>Bacteria</taxon>
        <taxon>Pseudomonadati</taxon>
        <taxon>Pseudomonadota</taxon>
        <taxon>Gammaproteobacteria</taxon>
        <taxon>Pseudomonadales</taxon>
        <taxon>Pseudomonadaceae</taxon>
        <taxon>Pseudomonas</taxon>
    </lineage>
</organism>
<dbReference type="EMBL" id="RBQX01000021">
    <property type="protein sequence ID" value="RMQ21720.1"/>
    <property type="molecule type" value="Genomic_DNA"/>
</dbReference>
<reference evidence="1 2" key="1">
    <citation type="submission" date="2018-08" db="EMBL/GenBank/DDBJ databases">
        <title>Recombination of ecologically and evolutionarily significant loci maintains genetic cohesion in the Pseudomonas syringae species complex.</title>
        <authorList>
            <person name="Dillon M."/>
            <person name="Thakur S."/>
            <person name="Almeida R.N.D."/>
            <person name="Weir B.S."/>
            <person name="Guttman D.S."/>
        </authorList>
    </citation>
    <scope>NUCLEOTIDE SEQUENCE [LARGE SCALE GENOMIC DNA]</scope>
    <source>
        <strain evidence="1 2">ICMP 4182</strain>
    </source>
</reference>
<proteinExistence type="predicted"/>
<sequence length="43" mass="4850">MIGICRSLRICGALYLRNQGAQVTEYLGLKALLQGFSEKDYKQ</sequence>
<evidence type="ECO:0000313" key="1">
    <source>
        <dbReference type="EMBL" id="RMQ21720.1"/>
    </source>
</evidence>
<name>A0A0P9TES2_PSESG</name>
<dbReference type="Proteomes" id="UP000272471">
    <property type="component" value="Unassembled WGS sequence"/>
</dbReference>
<protein>
    <submittedName>
        <fullName evidence="1">Uncharacterized protein</fullName>
    </submittedName>
</protein>